<feature type="binding site" evidence="19">
    <location>
        <position position="154"/>
    </location>
    <ligand>
        <name>substrate</name>
    </ligand>
</feature>
<dbReference type="GO" id="GO:0031119">
    <property type="term" value="P:tRNA pseudouridine synthesis"/>
    <property type="evidence" value="ECO:0007669"/>
    <property type="project" value="InterPro"/>
</dbReference>
<keyword evidence="23" id="KW-1185">Reference proteome</keyword>
<feature type="active site" description="Nucleophile" evidence="18">
    <location>
        <position position="100"/>
    </location>
</feature>
<evidence type="ECO:0000256" key="16">
    <source>
        <dbReference type="ARBA" id="ARBA00080849"/>
    </source>
</evidence>
<comment type="caution">
    <text evidence="22">The sequence shown here is derived from an EMBL/GenBank/DDBJ whole genome shotgun (WGS) entry which is preliminary data.</text>
</comment>
<dbReference type="InterPro" id="IPR041708">
    <property type="entry name" value="PUS1/PUS2-like"/>
</dbReference>
<evidence type="ECO:0000313" key="23">
    <source>
        <dbReference type="Proteomes" id="UP000502823"/>
    </source>
</evidence>
<keyword evidence="4" id="KW-0507">mRNA processing</keyword>
<evidence type="ECO:0000256" key="2">
    <source>
        <dbReference type="ARBA" id="ARBA00004123"/>
    </source>
</evidence>
<dbReference type="Proteomes" id="UP000502823">
    <property type="component" value="Unassembled WGS sequence"/>
</dbReference>
<evidence type="ECO:0000256" key="17">
    <source>
        <dbReference type="ARBA" id="ARBA00081344"/>
    </source>
</evidence>
<dbReference type="HAMAP" id="MF_00171">
    <property type="entry name" value="TruA"/>
    <property type="match status" value="1"/>
</dbReference>
<reference evidence="23" key="1">
    <citation type="submission" date="2020-01" db="EMBL/GenBank/DDBJ databases">
        <title>Draft genome sequence of the Termite Coptotermes fromosanus.</title>
        <authorList>
            <person name="Itakura S."/>
            <person name="Yosikawa Y."/>
            <person name="Umezawa K."/>
        </authorList>
    </citation>
    <scope>NUCLEOTIDE SEQUENCE [LARGE SCALE GENOMIC DNA]</scope>
</reference>
<comment type="catalytic activity">
    <reaction evidence="9">
        <text>uridine(38/39/40) in tRNA = pseudouridine(38/39/40) in tRNA</text>
        <dbReference type="Rhea" id="RHEA:22376"/>
        <dbReference type="Rhea" id="RHEA-COMP:10085"/>
        <dbReference type="Rhea" id="RHEA-COMP:10087"/>
        <dbReference type="ChEBI" id="CHEBI:65314"/>
        <dbReference type="ChEBI" id="CHEBI:65315"/>
        <dbReference type="EC" id="5.4.99.12"/>
    </reaction>
</comment>
<evidence type="ECO:0000256" key="10">
    <source>
        <dbReference type="ARBA" id="ARBA00053709"/>
    </source>
</evidence>
<evidence type="ECO:0000256" key="18">
    <source>
        <dbReference type="PIRSR" id="PIRSR641708-1"/>
    </source>
</evidence>
<keyword evidence="5" id="KW-0819">tRNA processing</keyword>
<comment type="function">
    <text evidence="10">Pseudouridylate synthase that catalyzes pseudouridylation of tRNAs and mRNAs. Acts on positions 27/28 in the anticodon stem and also positions 34 and 36 in the anticodon of an intron containing tRNA. Also catalyzes pseudouridylation of mRNAs: mediates pseudouridylation of mRNAs with the consensus sequence 5'-UGUAG-3'. Acts as a regulator of pre-mRNA splicing by mediating pseudouridylation of pre-mRNAs at locations associated with alternatively spliced regions. Pseudouridylation of pre-mRNAs near splice sites directly regulates mRNA splicing and mRNA 3'-end processing. Involved in regulation of nuclear receptor activity through pseudouridylation of SRA1 mRNA.</text>
</comment>
<evidence type="ECO:0000256" key="14">
    <source>
        <dbReference type="ARBA" id="ARBA00075153"/>
    </source>
</evidence>
<dbReference type="SUPFAM" id="SSF55120">
    <property type="entry name" value="Pseudouridine synthase"/>
    <property type="match status" value="1"/>
</dbReference>
<evidence type="ECO:0000256" key="7">
    <source>
        <dbReference type="ARBA" id="ARBA00023242"/>
    </source>
</evidence>
<evidence type="ECO:0000256" key="3">
    <source>
        <dbReference type="ARBA" id="ARBA00009375"/>
    </source>
</evidence>
<evidence type="ECO:0000256" key="12">
    <source>
        <dbReference type="ARBA" id="ARBA00066509"/>
    </source>
</evidence>
<protein>
    <recommendedName>
        <fullName evidence="13">Pseudouridylate synthase 1 homolog</fullName>
        <ecNumber evidence="12">5.4.99.12</ecNumber>
    </recommendedName>
    <alternativeName>
        <fullName evidence="14">tRNA pseudouridine synthase 1</fullName>
    </alternativeName>
    <alternativeName>
        <fullName evidence="17">tRNA pseudouridine(38-40) synthase</fullName>
    </alternativeName>
    <alternativeName>
        <fullName evidence="15">tRNA pseudouridylate synthase I</fullName>
    </alternativeName>
    <alternativeName>
        <fullName evidence="16">tRNA-uridine isomerase I</fullName>
    </alternativeName>
</protein>
<gene>
    <name evidence="22" type="ORF">Cfor_12215</name>
</gene>
<dbReference type="GO" id="GO:0003723">
    <property type="term" value="F:RNA binding"/>
    <property type="evidence" value="ECO:0007669"/>
    <property type="project" value="InterPro"/>
</dbReference>
<dbReference type="FunCoup" id="A0A6L2Q433">
    <property type="interactions" value="2007"/>
</dbReference>
<evidence type="ECO:0000256" key="1">
    <source>
        <dbReference type="ARBA" id="ARBA00001166"/>
    </source>
</evidence>
<dbReference type="PANTHER" id="PTHR11142:SF4">
    <property type="entry name" value="PSEUDOURIDYLATE SYNTHASE 1 HOMOLOG"/>
    <property type="match status" value="1"/>
</dbReference>
<name>A0A6L2Q433_COPFO</name>
<comment type="catalytic activity">
    <reaction evidence="1">
        <text>a uridine in mRNA = a pseudouridine in mRNA</text>
        <dbReference type="Rhea" id="RHEA:56644"/>
        <dbReference type="Rhea" id="RHEA-COMP:14658"/>
        <dbReference type="Rhea" id="RHEA-COMP:14659"/>
        <dbReference type="ChEBI" id="CHEBI:65314"/>
        <dbReference type="ChEBI" id="CHEBI:65315"/>
    </reaction>
</comment>
<keyword evidence="6" id="KW-0413">Isomerase</keyword>
<evidence type="ECO:0000256" key="6">
    <source>
        <dbReference type="ARBA" id="ARBA00023235"/>
    </source>
</evidence>
<evidence type="ECO:0000313" key="22">
    <source>
        <dbReference type="EMBL" id="GFG37608.1"/>
    </source>
</evidence>
<dbReference type="GO" id="GO:0005634">
    <property type="term" value="C:nucleus"/>
    <property type="evidence" value="ECO:0007669"/>
    <property type="project" value="UniProtKB-SubCell"/>
</dbReference>
<dbReference type="InterPro" id="IPR020103">
    <property type="entry name" value="PsdUridine_synth_cat_dom_sf"/>
</dbReference>
<dbReference type="Pfam" id="PF01416">
    <property type="entry name" value="PseudoU_synth_1"/>
    <property type="match status" value="1"/>
</dbReference>
<evidence type="ECO:0000256" key="13">
    <source>
        <dbReference type="ARBA" id="ARBA00068582"/>
    </source>
</evidence>
<dbReference type="FunFam" id="3.30.70.660:FF:000002">
    <property type="entry name" value="tRNA pseudouridine synthase"/>
    <property type="match status" value="1"/>
</dbReference>
<comment type="catalytic activity">
    <reaction evidence="8">
        <text>a uridine in tRNA = a pseudouridine in tRNA</text>
        <dbReference type="Rhea" id="RHEA:54572"/>
        <dbReference type="Rhea" id="RHEA-COMP:13339"/>
        <dbReference type="Rhea" id="RHEA-COMP:13934"/>
        <dbReference type="ChEBI" id="CHEBI:65314"/>
        <dbReference type="ChEBI" id="CHEBI:65315"/>
    </reaction>
</comment>
<feature type="region of interest" description="Disordered" evidence="20">
    <location>
        <begin position="1"/>
        <end position="31"/>
    </location>
</feature>
<evidence type="ECO:0000256" key="4">
    <source>
        <dbReference type="ARBA" id="ARBA00022664"/>
    </source>
</evidence>
<feature type="compositionally biased region" description="Basic and acidic residues" evidence="20">
    <location>
        <begin position="12"/>
        <end position="31"/>
    </location>
</feature>
<dbReference type="GO" id="GO:0160147">
    <property type="term" value="F:tRNA pseudouridine(38-40) synthase activity"/>
    <property type="evidence" value="ECO:0007669"/>
    <property type="project" value="UniProtKB-EC"/>
</dbReference>
<dbReference type="InterPro" id="IPR020097">
    <property type="entry name" value="PsdUridine_synth_TruA_a/b_dom"/>
</dbReference>
<evidence type="ECO:0000256" key="20">
    <source>
        <dbReference type="SAM" id="MobiDB-lite"/>
    </source>
</evidence>
<accession>A0A6L2Q433</accession>
<comment type="subunit">
    <text evidence="11">Monomer. Forms a complex with RARG and the SRA1 RNA in the nucleus.</text>
</comment>
<dbReference type="AlphaFoldDB" id="A0A6L2Q433"/>
<keyword evidence="7" id="KW-0539">Nucleus</keyword>
<evidence type="ECO:0000259" key="21">
    <source>
        <dbReference type="Pfam" id="PF01416"/>
    </source>
</evidence>
<dbReference type="EMBL" id="BLKM01012782">
    <property type="protein sequence ID" value="GFG37608.1"/>
    <property type="molecule type" value="Genomic_DNA"/>
</dbReference>
<dbReference type="PANTHER" id="PTHR11142">
    <property type="entry name" value="PSEUDOURIDYLATE SYNTHASE"/>
    <property type="match status" value="1"/>
</dbReference>
<evidence type="ECO:0000256" key="8">
    <source>
        <dbReference type="ARBA" id="ARBA00036943"/>
    </source>
</evidence>
<comment type="subcellular location">
    <subcellularLocation>
        <location evidence="2">Nucleus</location>
    </subcellularLocation>
</comment>
<dbReference type="CDD" id="cd02568">
    <property type="entry name" value="PseudoU_synth_PUS1_PUS2"/>
    <property type="match status" value="1"/>
</dbReference>
<evidence type="ECO:0000256" key="19">
    <source>
        <dbReference type="PIRSR" id="PIRSR641708-2"/>
    </source>
</evidence>
<evidence type="ECO:0000256" key="5">
    <source>
        <dbReference type="ARBA" id="ARBA00022694"/>
    </source>
</evidence>
<dbReference type="InterPro" id="IPR001406">
    <property type="entry name" value="PsdUridine_synth_TruA"/>
</dbReference>
<dbReference type="InParanoid" id="A0A6L2Q433"/>
<dbReference type="GO" id="GO:1990481">
    <property type="term" value="P:mRNA pseudouridine synthesis"/>
    <property type="evidence" value="ECO:0007669"/>
    <property type="project" value="TreeGrafter"/>
</dbReference>
<dbReference type="NCBIfam" id="TIGR00071">
    <property type="entry name" value="hisT_truA"/>
    <property type="match status" value="1"/>
</dbReference>
<comment type="similarity">
    <text evidence="3">Belongs to the tRNA pseudouridine synthase TruA family.</text>
</comment>
<dbReference type="FunFam" id="3.30.70.580:FF:000002">
    <property type="entry name" value="tRNA pseudouridine synthase"/>
    <property type="match status" value="1"/>
</dbReference>
<evidence type="ECO:0000256" key="15">
    <source>
        <dbReference type="ARBA" id="ARBA00079087"/>
    </source>
</evidence>
<dbReference type="Gene3D" id="3.30.70.580">
    <property type="entry name" value="Pseudouridine synthase I, catalytic domain, N-terminal subdomain"/>
    <property type="match status" value="1"/>
</dbReference>
<evidence type="ECO:0000256" key="11">
    <source>
        <dbReference type="ARBA" id="ARBA00064589"/>
    </source>
</evidence>
<proteinExistence type="inferred from homology"/>
<dbReference type="GO" id="GO:0006397">
    <property type="term" value="P:mRNA processing"/>
    <property type="evidence" value="ECO:0007669"/>
    <property type="project" value="UniProtKB-KW"/>
</dbReference>
<dbReference type="Gene3D" id="3.30.70.660">
    <property type="entry name" value="Pseudouridine synthase I, catalytic domain, C-terminal subdomain"/>
    <property type="match status" value="1"/>
</dbReference>
<feature type="domain" description="Pseudouridine synthase I TruA alpha/beta" evidence="21">
    <location>
        <begin position="188"/>
        <end position="293"/>
    </location>
</feature>
<sequence length="414" mass="46482">MCDAATPVSNEGDSKKRPLQDDYDNTESKKKCIESDRVKRRKFALLLAYSGQGYLGMQRNPGMKTIEEELLTALLKADFITEEAFNTPQIIQFQRAARTDKGVSAVRQVVSIKLPEDVKVEKINAHLPAQIHVLAVKRATKGFNSKSSCDARTYSYMLPTFAFAPSGVEPTESYRITSEVIVNVGSILKNFEGTHNFHNFTARKKPLDPSASRYIMNFEMDEPFISRGLEFSVLRVKGQSFMLHQIRKMVGLTIAVARGHTPLDTLHRAWKTERLDLPVAPGLGLVLEEVHYEYYNQRYGKDGYHEPLVWPEVEDEVKAFKENFIYPTIIQSEIEEKSMMSWLETLKLHSYDIREDNVSQGLAAQGQDANVEDGMDDGDGLSAVASAVPVVQEGQDVVCNGNVNEHVSQKVQSS</sequence>
<evidence type="ECO:0000256" key="9">
    <source>
        <dbReference type="ARBA" id="ARBA00052184"/>
    </source>
</evidence>
<organism evidence="22 23">
    <name type="scientific">Coptotermes formosanus</name>
    <name type="common">Formosan subterranean termite</name>
    <dbReference type="NCBI Taxonomy" id="36987"/>
    <lineage>
        <taxon>Eukaryota</taxon>
        <taxon>Metazoa</taxon>
        <taxon>Ecdysozoa</taxon>
        <taxon>Arthropoda</taxon>
        <taxon>Hexapoda</taxon>
        <taxon>Insecta</taxon>
        <taxon>Pterygota</taxon>
        <taxon>Neoptera</taxon>
        <taxon>Polyneoptera</taxon>
        <taxon>Dictyoptera</taxon>
        <taxon>Blattodea</taxon>
        <taxon>Blattoidea</taxon>
        <taxon>Termitoidae</taxon>
        <taxon>Rhinotermitidae</taxon>
        <taxon>Coptotermes</taxon>
    </lineage>
</organism>
<dbReference type="InterPro" id="IPR020095">
    <property type="entry name" value="PsdUridine_synth_TruA_C"/>
</dbReference>
<dbReference type="InterPro" id="IPR020094">
    <property type="entry name" value="TruA/RsuA/RluB/E/F_N"/>
</dbReference>
<dbReference type="OrthoDB" id="10256309at2759"/>
<dbReference type="EC" id="5.4.99.12" evidence="12"/>